<reference evidence="8 9" key="1">
    <citation type="journal article" date="2016" name="Nat. Commun.">
        <title>Extremotolerant tardigrade genome and improved radiotolerance of human cultured cells by tardigrade-unique protein.</title>
        <authorList>
            <person name="Hashimoto T."/>
            <person name="Horikawa D.D."/>
            <person name="Saito Y."/>
            <person name="Kuwahara H."/>
            <person name="Kozuka-Hata H."/>
            <person name="Shin-I T."/>
            <person name="Minakuchi Y."/>
            <person name="Ohishi K."/>
            <person name="Motoyama A."/>
            <person name="Aizu T."/>
            <person name="Enomoto A."/>
            <person name="Kondo K."/>
            <person name="Tanaka S."/>
            <person name="Hara Y."/>
            <person name="Koshikawa S."/>
            <person name="Sagara H."/>
            <person name="Miura T."/>
            <person name="Yokobori S."/>
            <person name="Miyagawa K."/>
            <person name="Suzuki Y."/>
            <person name="Kubo T."/>
            <person name="Oyama M."/>
            <person name="Kohara Y."/>
            <person name="Fujiyama A."/>
            <person name="Arakawa K."/>
            <person name="Katayama T."/>
            <person name="Toyoda A."/>
            <person name="Kunieda T."/>
        </authorList>
    </citation>
    <scope>NUCLEOTIDE SEQUENCE [LARGE SCALE GENOMIC DNA]</scope>
    <source>
        <strain evidence="8 9">YOKOZUNA-1</strain>
    </source>
</reference>
<dbReference type="Pfam" id="PF02535">
    <property type="entry name" value="Zip"/>
    <property type="match status" value="1"/>
</dbReference>
<protein>
    <recommendedName>
        <fullName evidence="10">Zinc transporter ZIP10</fullName>
    </recommendedName>
</protein>
<feature type="transmembrane region" description="Helical" evidence="7">
    <location>
        <begin position="377"/>
        <end position="400"/>
    </location>
</feature>
<evidence type="ECO:0000313" key="9">
    <source>
        <dbReference type="Proteomes" id="UP000186922"/>
    </source>
</evidence>
<dbReference type="InterPro" id="IPR050799">
    <property type="entry name" value="ZIP_Transporter"/>
</dbReference>
<comment type="subcellular location">
    <subcellularLocation>
        <location evidence="1">Membrane</location>
        <topology evidence="1">Multi-pass membrane protein</topology>
    </subcellularLocation>
</comment>
<dbReference type="OrthoDB" id="200954at2759"/>
<dbReference type="GO" id="GO:0005385">
    <property type="term" value="F:zinc ion transmembrane transporter activity"/>
    <property type="evidence" value="ECO:0007669"/>
    <property type="project" value="TreeGrafter"/>
</dbReference>
<organism evidence="8 9">
    <name type="scientific">Ramazzottius varieornatus</name>
    <name type="common">Water bear</name>
    <name type="synonym">Tardigrade</name>
    <dbReference type="NCBI Taxonomy" id="947166"/>
    <lineage>
        <taxon>Eukaryota</taxon>
        <taxon>Metazoa</taxon>
        <taxon>Ecdysozoa</taxon>
        <taxon>Tardigrada</taxon>
        <taxon>Eutardigrada</taxon>
        <taxon>Parachela</taxon>
        <taxon>Hypsibioidea</taxon>
        <taxon>Ramazzottiidae</taxon>
        <taxon>Ramazzottius</taxon>
    </lineage>
</organism>
<dbReference type="PANTHER" id="PTHR12191">
    <property type="entry name" value="SOLUTE CARRIER FAMILY 39"/>
    <property type="match status" value="1"/>
</dbReference>
<evidence type="ECO:0000256" key="6">
    <source>
        <dbReference type="SAM" id="MobiDB-lite"/>
    </source>
</evidence>
<feature type="transmembrane region" description="Helical" evidence="7">
    <location>
        <begin position="114"/>
        <end position="135"/>
    </location>
</feature>
<evidence type="ECO:0000256" key="1">
    <source>
        <dbReference type="ARBA" id="ARBA00004141"/>
    </source>
</evidence>
<accession>A0A1D1VPX6</accession>
<dbReference type="InterPro" id="IPR003689">
    <property type="entry name" value="ZIP"/>
</dbReference>
<dbReference type="GO" id="GO:0071578">
    <property type="term" value="P:zinc ion import across plasma membrane"/>
    <property type="evidence" value="ECO:0007669"/>
    <property type="project" value="TreeGrafter"/>
</dbReference>
<dbReference type="Proteomes" id="UP000186922">
    <property type="component" value="Unassembled WGS sequence"/>
</dbReference>
<gene>
    <name evidence="8" type="primary">RvY_14023-1</name>
    <name evidence="8" type="synonym">RvY_14023.1</name>
    <name evidence="8" type="ORF">RvY_14023</name>
</gene>
<feature type="compositionally biased region" description="Basic and acidic residues" evidence="6">
    <location>
        <begin position="82"/>
        <end position="92"/>
    </location>
</feature>
<feature type="transmembrane region" description="Helical" evidence="7">
    <location>
        <begin position="343"/>
        <end position="365"/>
    </location>
</feature>
<feature type="region of interest" description="Disordered" evidence="6">
    <location>
        <begin position="82"/>
        <end position="106"/>
    </location>
</feature>
<dbReference type="GO" id="GO:0030003">
    <property type="term" value="P:intracellular monoatomic cation homeostasis"/>
    <property type="evidence" value="ECO:0007669"/>
    <property type="project" value="TreeGrafter"/>
</dbReference>
<dbReference type="GO" id="GO:0140410">
    <property type="term" value="F:monoatomic cation:bicarbonate symporter activity"/>
    <property type="evidence" value="ECO:0007669"/>
    <property type="project" value="TreeGrafter"/>
</dbReference>
<name>A0A1D1VPX6_RAMVA</name>
<dbReference type="AlphaFoldDB" id="A0A1D1VPX6"/>
<evidence type="ECO:0000256" key="4">
    <source>
        <dbReference type="ARBA" id="ARBA00022989"/>
    </source>
</evidence>
<keyword evidence="3 7" id="KW-0812">Transmembrane</keyword>
<dbReference type="STRING" id="947166.A0A1D1VPX6"/>
<keyword evidence="9" id="KW-1185">Reference proteome</keyword>
<evidence type="ECO:0000256" key="3">
    <source>
        <dbReference type="ARBA" id="ARBA00022692"/>
    </source>
</evidence>
<evidence type="ECO:0000256" key="7">
    <source>
        <dbReference type="SAM" id="Phobius"/>
    </source>
</evidence>
<evidence type="ECO:0000256" key="2">
    <source>
        <dbReference type="ARBA" id="ARBA00006939"/>
    </source>
</evidence>
<dbReference type="PANTHER" id="PTHR12191:SF37">
    <property type="entry name" value="ZINC TRANSPORTER FOI"/>
    <property type="match status" value="1"/>
</dbReference>
<comment type="caution">
    <text evidence="8">The sequence shown here is derived from an EMBL/GenBank/DDBJ whole genome shotgun (WGS) entry which is preliminary data.</text>
</comment>
<evidence type="ECO:0008006" key="10">
    <source>
        <dbReference type="Google" id="ProtNLM"/>
    </source>
</evidence>
<keyword evidence="5 7" id="KW-0472">Membrane</keyword>
<keyword evidence="4 7" id="KW-1133">Transmembrane helix</keyword>
<dbReference type="EMBL" id="BDGG01000009">
    <property type="protein sequence ID" value="GAV03627.1"/>
    <property type="molecule type" value="Genomic_DNA"/>
</dbReference>
<proteinExistence type="inferred from homology"/>
<evidence type="ECO:0000256" key="5">
    <source>
        <dbReference type="ARBA" id="ARBA00023136"/>
    </source>
</evidence>
<sequence length="411" mass="44847">MEEGEQQYGINHWQPWVYASVSILILSLVGLLGILLVPIVNRVMYNHLLQFLVAMAAGSLAGDALLHLLPMALGLHGHDGGSHSHHHAEVHNHSAANSTKEHHHAHEDQDHRTIIWKCLVCFGGIYAFFLIERLMGLFREFKNRKEVTHLSSTTVEKRTPTNNGQLHDRCHTHVVGFKLSGTTANQCVMVCDSEADKNGLPVDQMAMQSLLCGKEEPNSNSLAPEKEELNNHHGHSHSHGHHHQAPTNIASVAWMVVLGDGIHNLIDGLSVGVAFKTVSGGLSTSLAVLLHEIPHELGDFAVLLRAGMSVKMAVFYNLVSSVISFIGMIIGVTLGQLHNTTGSWIFALAAGGFLYIALVDLLPELRPMEAKKGESPLWHLLLQNFGLLTGVAIMVVIAIFEHDIERAIGGS</sequence>
<feature type="region of interest" description="Disordered" evidence="6">
    <location>
        <begin position="216"/>
        <end position="244"/>
    </location>
</feature>
<feature type="transmembrane region" description="Helical" evidence="7">
    <location>
        <begin position="16"/>
        <end position="37"/>
    </location>
</feature>
<dbReference type="GO" id="GO:0005886">
    <property type="term" value="C:plasma membrane"/>
    <property type="evidence" value="ECO:0007669"/>
    <property type="project" value="TreeGrafter"/>
</dbReference>
<feature type="compositionally biased region" description="Basic residues" evidence="6">
    <location>
        <begin position="232"/>
        <end position="244"/>
    </location>
</feature>
<feature type="transmembrane region" description="Helical" evidence="7">
    <location>
        <begin position="314"/>
        <end position="337"/>
    </location>
</feature>
<evidence type="ECO:0000313" key="8">
    <source>
        <dbReference type="EMBL" id="GAV03627.1"/>
    </source>
</evidence>
<feature type="transmembrane region" description="Helical" evidence="7">
    <location>
        <begin position="49"/>
        <end position="69"/>
    </location>
</feature>
<comment type="similarity">
    <text evidence="2">Belongs to the ZIP transporter (TC 2.A.5) family.</text>
</comment>